<keyword evidence="7" id="KW-0418">Kinase</keyword>
<evidence type="ECO:0000256" key="1">
    <source>
        <dbReference type="ARBA" id="ARBA00009903"/>
    </source>
</evidence>
<dbReference type="SMART" id="SM00220">
    <property type="entry name" value="S_TKc"/>
    <property type="match status" value="1"/>
</dbReference>
<dbReference type="GO" id="GO:0005524">
    <property type="term" value="F:ATP binding"/>
    <property type="evidence" value="ECO:0007669"/>
    <property type="project" value="UniProtKB-UniRule"/>
</dbReference>
<dbReference type="InterPro" id="IPR017441">
    <property type="entry name" value="Protein_kinase_ATP_BS"/>
</dbReference>
<comment type="catalytic activity">
    <reaction evidence="10">
        <text>L-seryl-[protein] + ATP = O-phospho-L-seryl-[protein] + ADP + H(+)</text>
        <dbReference type="Rhea" id="RHEA:17989"/>
        <dbReference type="Rhea" id="RHEA-COMP:9863"/>
        <dbReference type="Rhea" id="RHEA-COMP:11604"/>
        <dbReference type="ChEBI" id="CHEBI:15378"/>
        <dbReference type="ChEBI" id="CHEBI:29999"/>
        <dbReference type="ChEBI" id="CHEBI:30616"/>
        <dbReference type="ChEBI" id="CHEBI:83421"/>
        <dbReference type="ChEBI" id="CHEBI:456216"/>
        <dbReference type="EC" id="2.7.11.1"/>
    </reaction>
</comment>
<dbReference type="PROSITE" id="PS00108">
    <property type="entry name" value="PROTEIN_KINASE_ST"/>
    <property type="match status" value="1"/>
</dbReference>
<dbReference type="PROSITE" id="PS51285">
    <property type="entry name" value="AGC_KINASE_CTER"/>
    <property type="match status" value="1"/>
</dbReference>
<dbReference type="GO" id="GO:0035329">
    <property type="term" value="P:hippo signaling"/>
    <property type="evidence" value="ECO:0007669"/>
    <property type="project" value="TreeGrafter"/>
</dbReference>
<dbReference type="FunFam" id="1.10.510.10:FF:000024">
    <property type="entry name" value="Probable serine/threonine-protein kinase cot-1"/>
    <property type="match status" value="1"/>
</dbReference>
<evidence type="ECO:0000259" key="13">
    <source>
        <dbReference type="PROSITE" id="PS50011"/>
    </source>
</evidence>
<dbReference type="AlphaFoldDB" id="A0A8C6X3L8"/>
<reference evidence="15" key="1">
    <citation type="submission" date="2025-08" db="UniProtKB">
        <authorList>
            <consortium name="Ensembl"/>
        </authorList>
    </citation>
    <scope>IDENTIFICATION</scope>
</reference>
<dbReference type="FunFam" id="3.30.200.20:FF:000170">
    <property type="entry name" value="Non-specific serine/threonine protein kinase"/>
    <property type="match status" value="1"/>
</dbReference>
<evidence type="ECO:0000256" key="8">
    <source>
        <dbReference type="ARBA" id="ARBA00022840"/>
    </source>
</evidence>
<dbReference type="GO" id="GO:0046620">
    <property type="term" value="P:regulation of organ growth"/>
    <property type="evidence" value="ECO:0007669"/>
    <property type="project" value="TreeGrafter"/>
</dbReference>
<evidence type="ECO:0000259" key="14">
    <source>
        <dbReference type="PROSITE" id="PS51285"/>
    </source>
</evidence>
<evidence type="ECO:0000313" key="15">
    <source>
        <dbReference type="Ensembl" id="ENSNNAP00000007090.1"/>
    </source>
</evidence>
<dbReference type="InterPro" id="IPR011009">
    <property type="entry name" value="Kinase-like_dom_sf"/>
</dbReference>
<dbReference type="PROSITE" id="PS50011">
    <property type="entry name" value="PROTEIN_KINASE_DOM"/>
    <property type="match status" value="1"/>
</dbReference>
<keyword evidence="4" id="KW-0597">Phosphoprotein</keyword>
<evidence type="ECO:0000256" key="5">
    <source>
        <dbReference type="ARBA" id="ARBA00022679"/>
    </source>
</evidence>
<dbReference type="OrthoDB" id="3638488at2759"/>
<dbReference type="OMA" id="DCESEMS"/>
<proteinExistence type="inferred from homology"/>
<feature type="binding site" evidence="11">
    <location>
        <position position="54"/>
    </location>
    <ligand>
        <name>ATP</name>
        <dbReference type="ChEBI" id="CHEBI:30616"/>
    </ligand>
</feature>
<evidence type="ECO:0000256" key="9">
    <source>
        <dbReference type="ARBA" id="ARBA00047899"/>
    </source>
</evidence>
<dbReference type="Gene3D" id="3.30.200.20">
    <property type="entry name" value="Phosphorylase Kinase, domain 1"/>
    <property type="match status" value="1"/>
</dbReference>
<evidence type="ECO:0000313" key="16">
    <source>
        <dbReference type="Proteomes" id="UP000694559"/>
    </source>
</evidence>
<feature type="domain" description="Protein kinase" evidence="13">
    <location>
        <begin position="25"/>
        <end position="312"/>
    </location>
</feature>
<evidence type="ECO:0000256" key="10">
    <source>
        <dbReference type="ARBA" id="ARBA00048679"/>
    </source>
</evidence>
<keyword evidence="5" id="KW-0808">Transferase</keyword>
<evidence type="ECO:0000256" key="12">
    <source>
        <dbReference type="RuleBase" id="RU000304"/>
    </source>
</evidence>
<dbReference type="Proteomes" id="UP000694559">
    <property type="component" value="Unplaced"/>
</dbReference>
<dbReference type="GO" id="GO:0004674">
    <property type="term" value="F:protein serine/threonine kinase activity"/>
    <property type="evidence" value="ECO:0007669"/>
    <property type="project" value="UniProtKB-KW"/>
</dbReference>
<dbReference type="EC" id="2.7.11.1" evidence="2"/>
<sequence length="312" mass="35745">MRKILYQKESNYNRLKRAKMDKSMFVKIKTLGIGAFGEVCLACKVDTHALYAMKTLRKKDVLNRNQVAHVKAERDILAEADNEWVVKLYYSFQDKDNLYFVMDYIPGGDMMSLLIRMEVFPEKLAQFYIAELTLAIESVHKMGFIHRDIKPDNILIDLDGHIKLTDFAKKQHQRCLAHSLVGTPNYIAPEVLLRKGYTQLCDWWSVGVILFEMLVGQPPFLASTPTETQKIIPSMIFQDARNISPTTKIKRLGRNGADDIKAHTFFDSIDFSTDIRRQPAPYVPKISHPMDTSNFDPVEEDGSCASIFTEDL</sequence>
<keyword evidence="3 12" id="KW-0723">Serine/threonine-protein kinase</keyword>
<keyword evidence="8 11" id="KW-0067">ATP-binding</keyword>
<dbReference type="InterPro" id="IPR008271">
    <property type="entry name" value="Ser/Thr_kinase_AS"/>
</dbReference>
<evidence type="ECO:0000256" key="7">
    <source>
        <dbReference type="ARBA" id="ARBA00022777"/>
    </source>
</evidence>
<dbReference type="Pfam" id="PF00069">
    <property type="entry name" value="Pkinase"/>
    <property type="match status" value="1"/>
</dbReference>
<dbReference type="SUPFAM" id="SSF56112">
    <property type="entry name" value="Protein kinase-like (PK-like)"/>
    <property type="match status" value="1"/>
</dbReference>
<dbReference type="GO" id="GO:0000922">
    <property type="term" value="C:spindle pole"/>
    <property type="evidence" value="ECO:0007669"/>
    <property type="project" value="TreeGrafter"/>
</dbReference>
<comment type="similarity">
    <text evidence="1">Belongs to the protein kinase superfamily. AGC Ser/Thr protein kinase family.</text>
</comment>
<protein>
    <recommendedName>
        <fullName evidence="2">non-specific serine/threonine protein kinase</fullName>
        <ecNumber evidence="2">2.7.11.1</ecNumber>
    </recommendedName>
</protein>
<dbReference type="Ensembl" id="ENSNNAT00000007443.1">
    <property type="protein sequence ID" value="ENSNNAP00000007090.1"/>
    <property type="gene ID" value="ENSNNAG00000004721.1"/>
</dbReference>
<evidence type="ECO:0000256" key="11">
    <source>
        <dbReference type="PROSITE-ProRule" id="PRU10141"/>
    </source>
</evidence>
<gene>
    <name evidence="15" type="primary">LATS2</name>
</gene>
<dbReference type="GeneTree" id="ENSGT00940000159161"/>
<keyword evidence="6 11" id="KW-0547">Nucleotide-binding</keyword>
<dbReference type="InterPro" id="IPR050236">
    <property type="entry name" value="Ser_Thr_kinase_AGC"/>
</dbReference>
<dbReference type="InterPro" id="IPR000961">
    <property type="entry name" value="AGC-kinase_C"/>
</dbReference>
<feature type="domain" description="AGC-kinase C-terminal" evidence="14">
    <location>
        <begin position="267"/>
        <end position="312"/>
    </location>
</feature>
<dbReference type="PANTHER" id="PTHR24356:SF149">
    <property type="entry name" value="SERINE_THREONINE-PROTEIN KINASE LATS2"/>
    <property type="match status" value="1"/>
</dbReference>
<dbReference type="Gene3D" id="1.10.510.10">
    <property type="entry name" value="Transferase(Phosphotransferase) domain 1"/>
    <property type="match status" value="1"/>
</dbReference>
<reference evidence="15" key="2">
    <citation type="submission" date="2025-09" db="UniProtKB">
        <authorList>
            <consortium name="Ensembl"/>
        </authorList>
    </citation>
    <scope>IDENTIFICATION</scope>
</reference>
<dbReference type="GO" id="GO:0007010">
    <property type="term" value="P:cytoskeleton organization"/>
    <property type="evidence" value="ECO:0007669"/>
    <property type="project" value="UniProtKB-ARBA"/>
</dbReference>
<dbReference type="GO" id="GO:0043065">
    <property type="term" value="P:positive regulation of apoptotic process"/>
    <property type="evidence" value="ECO:0007669"/>
    <property type="project" value="TreeGrafter"/>
</dbReference>
<keyword evidence="16" id="KW-1185">Reference proteome</keyword>
<name>A0A8C6X3L8_NAJNA</name>
<organism evidence="15 16">
    <name type="scientific">Naja naja</name>
    <name type="common">Indian cobra</name>
    <dbReference type="NCBI Taxonomy" id="35670"/>
    <lineage>
        <taxon>Eukaryota</taxon>
        <taxon>Metazoa</taxon>
        <taxon>Chordata</taxon>
        <taxon>Craniata</taxon>
        <taxon>Vertebrata</taxon>
        <taxon>Euteleostomi</taxon>
        <taxon>Lepidosauria</taxon>
        <taxon>Squamata</taxon>
        <taxon>Bifurcata</taxon>
        <taxon>Unidentata</taxon>
        <taxon>Episquamata</taxon>
        <taxon>Toxicofera</taxon>
        <taxon>Serpentes</taxon>
        <taxon>Colubroidea</taxon>
        <taxon>Elapidae</taxon>
        <taxon>Elapinae</taxon>
        <taxon>Naja</taxon>
    </lineage>
</organism>
<accession>A0A8C6X3L8</accession>
<dbReference type="PANTHER" id="PTHR24356">
    <property type="entry name" value="SERINE/THREONINE-PROTEIN KINASE"/>
    <property type="match status" value="1"/>
</dbReference>
<evidence type="ECO:0000256" key="3">
    <source>
        <dbReference type="ARBA" id="ARBA00022527"/>
    </source>
</evidence>
<comment type="catalytic activity">
    <reaction evidence="9">
        <text>L-threonyl-[protein] + ATP = O-phospho-L-threonyl-[protein] + ADP + H(+)</text>
        <dbReference type="Rhea" id="RHEA:46608"/>
        <dbReference type="Rhea" id="RHEA-COMP:11060"/>
        <dbReference type="Rhea" id="RHEA-COMP:11605"/>
        <dbReference type="ChEBI" id="CHEBI:15378"/>
        <dbReference type="ChEBI" id="CHEBI:30013"/>
        <dbReference type="ChEBI" id="CHEBI:30616"/>
        <dbReference type="ChEBI" id="CHEBI:61977"/>
        <dbReference type="ChEBI" id="CHEBI:456216"/>
        <dbReference type="EC" id="2.7.11.1"/>
    </reaction>
</comment>
<dbReference type="InterPro" id="IPR000719">
    <property type="entry name" value="Prot_kinase_dom"/>
</dbReference>
<dbReference type="GO" id="GO:0000082">
    <property type="term" value="P:G1/S transition of mitotic cell cycle"/>
    <property type="evidence" value="ECO:0007669"/>
    <property type="project" value="TreeGrafter"/>
</dbReference>
<evidence type="ECO:0000256" key="4">
    <source>
        <dbReference type="ARBA" id="ARBA00022553"/>
    </source>
</evidence>
<evidence type="ECO:0000256" key="2">
    <source>
        <dbReference type="ARBA" id="ARBA00012513"/>
    </source>
</evidence>
<dbReference type="GO" id="GO:0005634">
    <property type="term" value="C:nucleus"/>
    <property type="evidence" value="ECO:0007669"/>
    <property type="project" value="TreeGrafter"/>
</dbReference>
<evidence type="ECO:0000256" key="6">
    <source>
        <dbReference type="ARBA" id="ARBA00022741"/>
    </source>
</evidence>
<dbReference type="PROSITE" id="PS00107">
    <property type="entry name" value="PROTEIN_KINASE_ATP"/>
    <property type="match status" value="1"/>
</dbReference>